<dbReference type="SUPFAM" id="SSF55781">
    <property type="entry name" value="GAF domain-like"/>
    <property type="match status" value="1"/>
</dbReference>
<dbReference type="InterPro" id="IPR043128">
    <property type="entry name" value="Rev_trsase/Diguanyl_cyclase"/>
</dbReference>
<dbReference type="InterPro" id="IPR000160">
    <property type="entry name" value="GGDEF_dom"/>
</dbReference>
<dbReference type="InterPro" id="IPR000700">
    <property type="entry name" value="PAS-assoc_C"/>
</dbReference>
<evidence type="ECO:0000259" key="1">
    <source>
        <dbReference type="PROSITE" id="PS50112"/>
    </source>
</evidence>
<dbReference type="Pfam" id="PF00990">
    <property type="entry name" value="GGDEF"/>
    <property type="match status" value="1"/>
</dbReference>
<dbReference type="Gene3D" id="3.30.70.270">
    <property type="match status" value="1"/>
</dbReference>
<dbReference type="Proteomes" id="UP000671960">
    <property type="component" value="Chromosome"/>
</dbReference>
<feature type="domain" description="GGDEF" evidence="3">
    <location>
        <begin position="367"/>
        <end position="500"/>
    </location>
</feature>
<dbReference type="SMART" id="SM00065">
    <property type="entry name" value="GAF"/>
    <property type="match status" value="1"/>
</dbReference>
<dbReference type="Gene3D" id="3.30.450.40">
    <property type="match status" value="1"/>
</dbReference>
<keyword evidence="5" id="KW-1185">Reference proteome</keyword>
<dbReference type="InterPro" id="IPR000014">
    <property type="entry name" value="PAS"/>
</dbReference>
<dbReference type="CDD" id="cd00130">
    <property type="entry name" value="PAS"/>
    <property type="match status" value="1"/>
</dbReference>
<dbReference type="NCBIfam" id="TIGR00229">
    <property type="entry name" value="sensory_box"/>
    <property type="match status" value="1"/>
</dbReference>
<proteinExistence type="predicted"/>
<feature type="domain" description="PAC" evidence="2">
    <location>
        <begin position="109"/>
        <end position="161"/>
    </location>
</feature>
<dbReference type="EMBL" id="CP050854">
    <property type="protein sequence ID" value="QTF07479.1"/>
    <property type="molecule type" value="Genomic_DNA"/>
</dbReference>
<evidence type="ECO:0000259" key="3">
    <source>
        <dbReference type="PROSITE" id="PS50887"/>
    </source>
</evidence>
<dbReference type="PANTHER" id="PTHR46663:SF3">
    <property type="entry name" value="SLL0267 PROTEIN"/>
    <property type="match status" value="1"/>
</dbReference>
<evidence type="ECO:0000313" key="4">
    <source>
        <dbReference type="EMBL" id="QTF07479.1"/>
    </source>
</evidence>
<sequence length="504" mass="56900">MYEIIITILILLLLYSSIKNRKIKGKLNSEQKKQDFLNMIFFATEYGPASVMIADENCEIVYVNRQFVTMSGYMPDEVIGKKTNILSSGMTNAAVYEDLWSTLNRGEVWSGEFVNRRKDGQLYWEKANIAKIYNKTNDSMHYVGVKIDITERKIQEHHDNSYNRALELLSSGAPLKDILDAIIFSVEEKNPGRIVCSVLLVDKEKKCLTLGSAPSLPGFYKNAIHNVKIADGVASFGTAAYTGKRVITDDISVHPYWSLHKGLALYAGFRSCWSEPIYGQNKEVLGVLSVYHRKVYVPNDEEIFSIEKSAQLISIAIERYRAIDMLRRSEEHYRQLAHYDSLTSLANGLTFAEQMEQAILLSKQTGRKIALMFLDLNKFKQINDSFGHAVGDLLLKEAAARMREAVRDSDTVYRRSGDEFIILLQGIKEVDNTLYVAEKIHHALNKPFIIEGKTMDISCSIGIALYPEHGTDSLTLAINADSAMYQAKAMGCGQTQIYHDLSNH</sequence>
<dbReference type="SUPFAM" id="SSF55073">
    <property type="entry name" value="Nucleotide cyclase"/>
    <property type="match status" value="1"/>
</dbReference>
<dbReference type="PROSITE" id="PS50113">
    <property type="entry name" value="PAC"/>
    <property type="match status" value="1"/>
</dbReference>
<dbReference type="Pfam" id="PF13426">
    <property type="entry name" value="PAS_9"/>
    <property type="match status" value="1"/>
</dbReference>
<dbReference type="NCBIfam" id="TIGR00254">
    <property type="entry name" value="GGDEF"/>
    <property type="match status" value="1"/>
</dbReference>
<organism evidence="4 5">
    <name type="scientific">Brenneria izadpanahii</name>
    <dbReference type="NCBI Taxonomy" id="2722756"/>
    <lineage>
        <taxon>Bacteria</taxon>
        <taxon>Pseudomonadati</taxon>
        <taxon>Pseudomonadota</taxon>
        <taxon>Gammaproteobacteria</taxon>
        <taxon>Enterobacterales</taxon>
        <taxon>Pectobacteriaceae</taxon>
        <taxon>Brenneria</taxon>
    </lineage>
</organism>
<dbReference type="SMART" id="SM00086">
    <property type="entry name" value="PAC"/>
    <property type="match status" value="1"/>
</dbReference>
<dbReference type="PANTHER" id="PTHR46663">
    <property type="entry name" value="DIGUANYLATE CYCLASE DGCT-RELATED"/>
    <property type="match status" value="1"/>
</dbReference>
<reference evidence="4 5" key="1">
    <citation type="submission" date="2020-03" db="EMBL/GenBank/DDBJ databases">
        <authorList>
            <person name="Bakhshi Ganjeh M."/>
        </authorList>
    </citation>
    <scope>NUCLEOTIDE SEQUENCE [LARGE SCALE GENOMIC DNA]</scope>
    <source>
        <strain evidence="5">Iran 50</strain>
    </source>
</reference>
<dbReference type="InterPro" id="IPR029016">
    <property type="entry name" value="GAF-like_dom_sf"/>
</dbReference>
<gene>
    <name evidence="4" type="ORF">HC231_05770</name>
</gene>
<dbReference type="PROSITE" id="PS50887">
    <property type="entry name" value="GGDEF"/>
    <property type="match status" value="1"/>
</dbReference>
<name>A0ABX7UPI3_9GAMM</name>
<dbReference type="InterPro" id="IPR052163">
    <property type="entry name" value="DGC-Regulatory_Protein"/>
</dbReference>
<dbReference type="Gene3D" id="3.30.450.20">
    <property type="entry name" value="PAS domain"/>
    <property type="match status" value="1"/>
</dbReference>
<protein>
    <submittedName>
        <fullName evidence="4">Diguanylate cyclase</fullName>
    </submittedName>
</protein>
<dbReference type="InterPro" id="IPR003018">
    <property type="entry name" value="GAF"/>
</dbReference>
<dbReference type="PROSITE" id="PS50112">
    <property type="entry name" value="PAS"/>
    <property type="match status" value="1"/>
</dbReference>
<dbReference type="SMART" id="SM00267">
    <property type="entry name" value="GGDEF"/>
    <property type="match status" value="1"/>
</dbReference>
<dbReference type="InterPro" id="IPR035965">
    <property type="entry name" value="PAS-like_dom_sf"/>
</dbReference>
<evidence type="ECO:0000313" key="5">
    <source>
        <dbReference type="Proteomes" id="UP000671960"/>
    </source>
</evidence>
<dbReference type="CDD" id="cd01949">
    <property type="entry name" value="GGDEF"/>
    <property type="match status" value="1"/>
</dbReference>
<dbReference type="RefSeq" id="WP_208230112.1">
    <property type="nucleotide sequence ID" value="NZ_CP050854.1"/>
</dbReference>
<dbReference type="InterPro" id="IPR001610">
    <property type="entry name" value="PAC"/>
</dbReference>
<evidence type="ECO:0000259" key="2">
    <source>
        <dbReference type="PROSITE" id="PS50113"/>
    </source>
</evidence>
<dbReference type="SUPFAM" id="SSF55785">
    <property type="entry name" value="PYP-like sensor domain (PAS domain)"/>
    <property type="match status" value="1"/>
</dbReference>
<feature type="domain" description="PAS" evidence="1">
    <location>
        <begin position="51"/>
        <end position="81"/>
    </location>
</feature>
<accession>A0ABX7UPI3</accession>
<dbReference type="InterPro" id="IPR029787">
    <property type="entry name" value="Nucleotide_cyclase"/>
</dbReference>
<dbReference type="Pfam" id="PF13185">
    <property type="entry name" value="GAF_2"/>
    <property type="match status" value="1"/>
</dbReference>